<feature type="transmembrane region" description="Helical" evidence="6">
    <location>
        <begin position="59"/>
        <end position="76"/>
    </location>
</feature>
<feature type="transmembrane region" description="Helical" evidence="6">
    <location>
        <begin position="112"/>
        <end position="134"/>
    </location>
</feature>
<proteinExistence type="predicted"/>
<keyword evidence="2" id="KW-0813">Transport</keyword>
<comment type="subcellular location">
    <subcellularLocation>
        <location evidence="1">Endomembrane system</location>
        <topology evidence="1">Multi-pass membrane protein</topology>
    </subcellularLocation>
</comment>
<dbReference type="STRING" id="879819.A0A0J1B7N4"/>
<reference evidence="8 9" key="1">
    <citation type="submission" date="2015-03" db="EMBL/GenBank/DDBJ databases">
        <title>Genomics and transcriptomics of the oil-accumulating basidiomycete yeast T. oleaginosus allow insights into substrate utilization and the diverse evolutionary trajectories of mating systems in fungi.</title>
        <authorList>
            <consortium name="DOE Joint Genome Institute"/>
            <person name="Kourist R."/>
            <person name="Kracht O."/>
            <person name="Bracharz F."/>
            <person name="Lipzen A."/>
            <person name="Nolan M."/>
            <person name="Ohm R."/>
            <person name="Grigoriev I."/>
            <person name="Sun S."/>
            <person name="Heitman J."/>
            <person name="Bruck T."/>
            <person name="Nowrousian M."/>
        </authorList>
    </citation>
    <scope>NUCLEOTIDE SEQUENCE [LARGE SCALE GENOMIC DNA]</scope>
    <source>
        <strain evidence="8 9">IBC0246</strain>
    </source>
</reference>
<protein>
    <submittedName>
        <fullName evidence="8">MFS general substrate transporter</fullName>
    </submittedName>
</protein>
<feature type="transmembrane region" description="Helical" evidence="6">
    <location>
        <begin position="146"/>
        <end position="168"/>
    </location>
</feature>
<dbReference type="SUPFAM" id="SSF103473">
    <property type="entry name" value="MFS general substrate transporter"/>
    <property type="match status" value="1"/>
</dbReference>
<evidence type="ECO:0000256" key="2">
    <source>
        <dbReference type="ARBA" id="ARBA00022448"/>
    </source>
</evidence>
<feature type="transmembrane region" description="Helical" evidence="6">
    <location>
        <begin position="407"/>
        <end position="432"/>
    </location>
</feature>
<dbReference type="GeneID" id="28986343"/>
<dbReference type="GO" id="GO:0015174">
    <property type="term" value="F:basic amino acid transmembrane transporter activity"/>
    <property type="evidence" value="ECO:0007669"/>
    <property type="project" value="TreeGrafter"/>
</dbReference>
<feature type="transmembrane region" description="Helical" evidence="6">
    <location>
        <begin position="21"/>
        <end position="47"/>
    </location>
</feature>
<feature type="transmembrane region" description="Helical" evidence="6">
    <location>
        <begin position="483"/>
        <end position="501"/>
    </location>
</feature>
<dbReference type="InterPro" id="IPR020846">
    <property type="entry name" value="MFS_dom"/>
</dbReference>
<dbReference type="InterPro" id="IPR001958">
    <property type="entry name" value="Tet-R_TetA/multi-R_MdtG-like"/>
</dbReference>
<feature type="transmembrane region" description="Helical" evidence="6">
    <location>
        <begin position="242"/>
        <end position="261"/>
    </location>
</feature>
<dbReference type="EMBL" id="KQ087192">
    <property type="protein sequence ID" value="KLT43769.1"/>
    <property type="molecule type" value="Genomic_DNA"/>
</dbReference>
<evidence type="ECO:0000313" key="9">
    <source>
        <dbReference type="Proteomes" id="UP000053611"/>
    </source>
</evidence>
<feature type="transmembrane region" description="Helical" evidence="6">
    <location>
        <begin position="320"/>
        <end position="340"/>
    </location>
</feature>
<keyword evidence="5 6" id="KW-0472">Membrane</keyword>
<evidence type="ECO:0000313" key="8">
    <source>
        <dbReference type="EMBL" id="KLT43769.1"/>
    </source>
</evidence>
<dbReference type="OrthoDB" id="3437016at2759"/>
<dbReference type="Gene3D" id="1.20.1720.10">
    <property type="entry name" value="Multidrug resistance protein D"/>
    <property type="match status" value="1"/>
</dbReference>
<dbReference type="PANTHER" id="PTHR23501">
    <property type="entry name" value="MAJOR FACILITATOR SUPERFAMILY"/>
    <property type="match status" value="1"/>
</dbReference>
<organism evidence="8 9">
    <name type="scientific">Cutaneotrichosporon oleaginosum</name>
    <dbReference type="NCBI Taxonomy" id="879819"/>
    <lineage>
        <taxon>Eukaryota</taxon>
        <taxon>Fungi</taxon>
        <taxon>Dikarya</taxon>
        <taxon>Basidiomycota</taxon>
        <taxon>Agaricomycotina</taxon>
        <taxon>Tremellomycetes</taxon>
        <taxon>Trichosporonales</taxon>
        <taxon>Trichosporonaceae</taxon>
        <taxon>Cutaneotrichosporon</taxon>
    </lineage>
</organism>
<keyword evidence="9" id="KW-1185">Reference proteome</keyword>
<keyword evidence="3 6" id="KW-0812">Transmembrane</keyword>
<keyword evidence="4 6" id="KW-1133">Transmembrane helix</keyword>
<feature type="transmembrane region" description="Helical" evidence="6">
    <location>
        <begin position="174"/>
        <end position="194"/>
    </location>
</feature>
<feature type="transmembrane region" description="Helical" evidence="6">
    <location>
        <begin position="281"/>
        <end position="300"/>
    </location>
</feature>
<dbReference type="InterPro" id="IPR011701">
    <property type="entry name" value="MFS"/>
</dbReference>
<evidence type="ECO:0000259" key="7">
    <source>
        <dbReference type="PROSITE" id="PS50850"/>
    </source>
</evidence>
<evidence type="ECO:0000256" key="6">
    <source>
        <dbReference type="SAM" id="Phobius"/>
    </source>
</evidence>
<dbReference type="InterPro" id="IPR036259">
    <property type="entry name" value="MFS_trans_sf"/>
</dbReference>
<accession>A0A0J1B7N4</accession>
<dbReference type="GO" id="GO:0012505">
    <property type="term" value="C:endomembrane system"/>
    <property type="evidence" value="ECO:0007669"/>
    <property type="project" value="UniProtKB-SubCell"/>
</dbReference>
<evidence type="ECO:0000256" key="4">
    <source>
        <dbReference type="ARBA" id="ARBA00022989"/>
    </source>
</evidence>
<sequence length="518" mass="54642">MASERTPLLYRSGLSPARRRLLVATTMLTSFLAMLDLTIVATCVPTIASELGAFDREAWIGTAYLWSNVTFTPLYARLSDAIGRRTAYLQAVLLFTVGTLGCGLAPSFGALVVARFVAGMGGGGAGTVASIVLSETFVEDRGFYQGLGFAVFGAGIGLGGPIGGWLTQAWGWRAAFYAQVPVAILCIVLARLTIPQDSEKKYSAETLAEIDLGGSATLLLSIGSLLLLLQRSSADIPLRHDAVGLAALVASIGFFVAFIVVETRIAKRPVLPLSLLKQRTALCVGIIAGVIAIVNFNMLYHLPMVFEIVFGESLSQAGAHILPNSVAMTLSAPVMGILVKRTRRYKWLTVVCCAGPVAAMALLSTLGPGSSSAIRWLGVMPMGAGFSGLLTLTLIGMLNTVPKSQIAVATGFVFVFRSLGQVFGVGISGAVFQTSLAAELGRRFKDPELIDTLRHASEAIKRLPEPQRLLAIAAYGAALRNTFLFGLAGAVGVFVTSLFIPDRQLVDEEGKVPAGEGE</sequence>
<dbReference type="AlphaFoldDB" id="A0A0J1B7N4"/>
<dbReference type="Proteomes" id="UP000053611">
    <property type="component" value="Unassembled WGS sequence"/>
</dbReference>
<feature type="transmembrane region" description="Helical" evidence="6">
    <location>
        <begin position="347"/>
        <end position="367"/>
    </location>
</feature>
<dbReference type="PANTHER" id="PTHR23501:SF191">
    <property type="entry name" value="VACUOLAR BASIC AMINO ACID TRANSPORTER 4"/>
    <property type="match status" value="1"/>
</dbReference>
<evidence type="ECO:0000256" key="5">
    <source>
        <dbReference type="ARBA" id="ARBA00023136"/>
    </source>
</evidence>
<feature type="transmembrane region" description="Helical" evidence="6">
    <location>
        <begin position="88"/>
        <end position="106"/>
    </location>
</feature>
<name>A0A0J1B7N4_9TREE</name>
<dbReference type="GO" id="GO:0005886">
    <property type="term" value="C:plasma membrane"/>
    <property type="evidence" value="ECO:0007669"/>
    <property type="project" value="TreeGrafter"/>
</dbReference>
<feature type="transmembrane region" description="Helical" evidence="6">
    <location>
        <begin position="373"/>
        <end position="395"/>
    </location>
</feature>
<feature type="domain" description="Major facilitator superfamily (MFS) profile" evidence="7">
    <location>
        <begin position="22"/>
        <end position="504"/>
    </location>
</feature>
<evidence type="ECO:0000256" key="3">
    <source>
        <dbReference type="ARBA" id="ARBA00022692"/>
    </source>
</evidence>
<dbReference type="GO" id="GO:0000329">
    <property type="term" value="C:fungal-type vacuole membrane"/>
    <property type="evidence" value="ECO:0007669"/>
    <property type="project" value="TreeGrafter"/>
</dbReference>
<dbReference type="PROSITE" id="PS50850">
    <property type="entry name" value="MFS"/>
    <property type="match status" value="1"/>
</dbReference>
<dbReference type="Gene3D" id="1.20.1250.20">
    <property type="entry name" value="MFS general substrate transporter like domains"/>
    <property type="match status" value="1"/>
</dbReference>
<dbReference type="PRINTS" id="PR01035">
    <property type="entry name" value="TCRTETA"/>
</dbReference>
<dbReference type="Pfam" id="PF07690">
    <property type="entry name" value="MFS_1"/>
    <property type="match status" value="1"/>
</dbReference>
<feature type="transmembrane region" description="Helical" evidence="6">
    <location>
        <begin position="206"/>
        <end position="230"/>
    </location>
</feature>
<evidence type="ECO:0000256" key="1">
    <source>
        <dbReference type="ARBA" id="ARBA00004127"/>
    </source>
</evidence>
<gene>
    <name evidence="8" type="ORF">CC85DRAFT_307491</name>
</gene>